<dbReference type="AlphaFoldDB" id="A0A087TGN5"/>
<sequence length="56" mass="6784">MLDFSSKWSLVVTILINYLRLPYFEVKRVKNLAMFMLLIYYPHASRVCRRAAFKNR</sequence>
<accession>A0A087TGN5</accession>
<dbReference type="EMBL" id="KK115147">
    <property type="protein sequence ID" value="KFM64274.1"/>
    <property type="molecule type" value="Genomic_DNA"/>
</dbReference>
<feature type="non-terminal residue" evidence="1">
    <location>
        <position position="56"/>
    </location>
</feature>
<name>A0A087TGN5_STEMI</name>
<dbReference type="Proteomes" id="UP000054359">
    <property type="component" value="Unassembled WGS sequence"/>
</dbReference>
<proteinExistence type="predicted"/>
<keyword evidence="2" id="KW-1185">Reference proteome</keyword>
<evidence type="ECO:0000313" key="2">
    <source>
        <dbReference type="Proteomes" id="UP000054359"/>
    </source>
</evidence>
<protein>
    <submittedName>
        <fullName evidence="1">Uncharacterized protein</fullName>
    </submittedName>
</protein>
<organism evidence="1 2">
    <name type="scientific">Stegodyphus mimosarum</name>
    <name type="common">African social velvet spider</name>
    <dbReference type="NCBI Taxonomy" id="407821"/>
    <lineage>
        <taxon>Eukaryota</taxon>
        <taxon>Metazoa</taxon>
        <taxon>Ecdysozoa</taxon>
        <taxon>Arthropoda</taxon>
        <taxon>Chelicerata</taxon>
        <taxon>Arachnida</taxon>
        <taxon>Araneae</taxon>
        <taxon>Araneomorphae</taxon>
        <taxon>Entelegynae</taxon>
        <taxon>Eresoidea</taxon>
        <taxon>Eresidae</taxon>
        <taxon>Stegodyphus</taxon>
    </lineage>
</organism>
<reference evidence="1 2" key="1">
    <citation type="submission" date="2013-11" db="EMBL/GenBank/DDBJ databases">
        <title>Genome sequencing of Stegodyphus mimosarum.</title>
        <authorList>
            <person name="Bechsgaard J."/>
        </authorList>
    </citation>
    <scope>NUCLEOTIDE SEQUENCE [LARGE SCALE GENOMIC DNA]</scope>
</reference>
<gene>
    <name evidence="1" type="ORF">X975_05650</name>
</gene>
<evidence type="ECO:0000313" key="1">
    <source>
        <dbReference type="EMBL" id="KFM64274.1"/>
    </source>
</evidence>